<proteinExistence type="predicted"/>
<comment type="caution">
    <text evidence="1">The sequence shown here is derived from an EMBL/GenBank/DDBJ whole genome shotgun (WGS) entry which is preliminary data.</text>
</comment>
<name>A0ABM8M913_9GAMM</name>
<sequence length="39" mass="4415">MEVTTEKLLTNHSSRPLMLQLNSSVVFSNTSNKHNKNTL</sequence>
<gene>
    <name evidence="1" type="ORF">AZO1586I_1498</name>
</gene>
<accession>A0ABM8M913</accession>
<reference evidence="1 2" key="1">
    <citation type="submission" date="2020-05" db="EMBL/GenBank/DDBJ databases">
        <authorList>
            <person name="Petersen J."/>
            <person name="Sayavedra L."/>
        </authorList>
    </citation>
    <scope>NUCLEOTIDE SEQUENCE [LARGE SCALE GENOMIC DNA]</scope>
    <source>
        <strain evidence="1">B azoricus SOX ET2 1586I</strain>
    </source>
</reference>
<evidence type="ECO:0000313" key="1">
    <source>
        <dbReference type="EMBL" id="CAB5505707.1"/>
    </source>
</evidence>
<organism evidence="1 2">
    <name type="scientific">Bathymodiolus thermophilus thioautotrophic gill symbiont</name>
    <dbReference type="NCBI Taxonomy" id="2360"/>
    <lineage>
        <taxon>Bacteria</taxon>
        <taxon>Pseudomonadati</taxon>
        <taxon>Pseudomonadota</taxon>
        <taxon>Gammaproteobacteria</taxon>
        <taxon>sulfur-oxidizing symbionts</taxon>
    </lineage>
</organism>
<evidence type="ECO:0000313" key="2">
    <source>
        <dbReference type="Proteomes" id="UP000626656"/>
    </source>
</evidence>
<keyword evidence="2" id="KW-1185">Reference proteome</keyword>
<protein>
    <submittedName>
        <fullName evidence="1">Uncharacterized protein</fullName>
    </submittedName>
</protein>
<dbReference type="Proteomes" id="UP000626656">
    <property type="component" value="Unassembled WGS sequence"/>
</dbReference>
<dbReference type="EMBL" id="CAHJWF010000304">
    <property type="protein sequence ID" value="CAB5505707.1"/>
    <property type="molecule type" value="Genomic_DNA"/>
</dbReference>